<evidence type="ECO:0000313" key="7">
    <source>
        <dbReference type="EMBL" id="TAA74672.1"/>
    </source>
</evidence>
<evidence type="ECO:0000256" key="3">
    <source>
        <dbReference type="ARBA" id="ARBA00022692"/>
    </source>
</evidence>
<evidence type="ECO:0000256" key="6">
    <source>
        <dbReference type="SAM" id="Phobius"/>
    </source>
</evidence>
<keyword evidence="4 6" id="KW-1133">Transmembrane helix</keyword>
<name>A0A521G0Z6_9BACT</name>
<accession>A0A521G0Z6</accession>
<feature type="transmembrane region" description="Helical" evidence="6">
    <location>
        <begin position="259"/>
        <end position="276"/>
    </location>
</feature>
<dbReference type="EMBL" id="NQJD01000020">
    <property type="protein sequence ID" value="TAA74672.1"/>
    <property type="molecule type" value="Genomic_DNA"/>
</dbReference>
<sequence length="468" mass="51104">MTVSAPQLSKPGRLTYWAFACRPGENRPVALLRTLLRILLIMWQEFTDSNISLRASALTFSVVLSMVPLLAMSTAILKGLGNGNQMRIAAYRLIDQLDPESRVKAAVEQAASADEPAEPELPSLNRHLHNAVDTVFDYVENTNFAALGAFGIAGLLIVVITVLSSVEDAMNAIWHTRRGRPLFRKIMDYLALLVLLPISVNIALAGDAVLQSQKIMEHINAVIPSAWTVGLLLKLLPFIFITLSLMMMYLFFPSVKVKTGAALCGALFGAVFWFIVQRGYVALQVGVANYNAIYGSFATVPLFLVWMQLGWMFILLGAVLAYAIQNRNHYRLPGADSTARQRLQQAFDVLLTVYGNFARAQATEEEELAESCAVRNEADLGQTVDMLITGGLLHETEQNGTTAFIPSRPAEQLCAAHVVQLVFGQGSEKNSVGGKLAGQVVEAAEQAIAPAEFRTACLIERSCEAFEP</sequence>
<keyword evidence="2" id="KW-1003">Cell membrane</keyword>
<organism evidence="7 8">
    <name type="scientific">Candidatus Electronema aureum</name>
    <dbReference type="NCBI Taxonomy" id="2005002"/>
    <lineage>
        <taxon>Bacteria</taxon>
        <taxon>Pseudomonadati</taxon>
        <taxon>Thermodesulfobacteriota</taxon>
        <taxon>Desulfobulbia</taxon>
        <taxon>Desulfobulbales</taxon>
        <taxon>Desulfobulbaceae</taxon>
        <taxon>Candidatus Electronema</taxon>
    </lineage>
</organism>
<protein>
    <submittedName>
        <fullName evidence="7">Membrane protein</fullName>
    </submittedName>
</protein>
<dbReference type="PANTHER" id="PTHR30213:SF0">
    <property type="entry name" value="UPF0761 MEMBRANE PROTEIN YIHY"/>
    <property type="match status" value="1"/>
</dbReference>
<feature type="transmembrane region" description="Helical" evidence="6">
    <location>
        <begin position="57"/>
        <end position="77"/>
    </location>
</feature>
<dbReference type="Proteomes" id="UP000316238">
    <property type="component" value="Unassembled WGS sequence"/>
</dbReference>
<proteinExistence type="predicted"/>
<feature type="transmembrane region" description="Helical" evidence="6">
    <location>
        <begin position="226"/>
        <end position="252"/>
    </location>
</feature>
<feature type="transmembrane region" description="Helical" evidence="6">
    <location>
        <begin position="186"/>
        <end position="206"/>
    </location>
</feature>
<dbReference type="Pfam" id="PF03631">
    <property type="entry name" value="Virul_fac_BrkB"/>
    <property type="match status" value="1"/>
</dbReference>
<comment type="subcellular location">
    <subcellularLocation>
        <location evidence="1">Cell membrane</location>
        <topology evidence="1">Multi-pass membrane protein</topology>
    </subcellularLocation>
</comment>
<dbReference type="InterPro" id="IPR017039">
    <property type="entry name" value="Virul_fac_BrkB"/>
</dbReference>
<evidence type="ECO:0000313" key="8">
    <source>
        <dbReference type="Proteomes" id="UP000316238"/>
    </source>
</evidence>
<dbReference type="NCBIfam" id="TIGR00765">
    <property type="entry name" value="yihY_not_rbn"/>
    <property type="match status" value="1"/>
</dbReference>
<evidence type="ECO:0000256" key="4">
    <source>
        <dbReference type="ARBA" id="ARBA00022989"/>
    </source>
</evidence>
<keyword evidence="3 6" id="KW-0812">Transmembrane</keyword>
<evidence type="ECO:0000256" key="2">
    <source>
        <dbReference type="ARBA" id="ARBA00022475"/>
    </source>
</evidence>
<reference evidence="7" key="1">
    <citation type="submission" date="2017-07" db="EMBL/GenBank/DDBJ databases">
        <title>The cable genome - Insights into the physiology and evolution of filamentous bacteria capable of sulfide oxidation via long distance electron transfer.</title>
        <authorList>
            <person name="Thorup C."/>
            <person name="Bjerg J.T."/>
            <person name="Schreiber L."/>
            <person name="Nielsen L.P."/>
            <person name="Kjeldsen K.U."/>
            <person name="Boesen T."/>
            <person name="Boggild A."/>
            <person name="Meysman F."/>
            <person name="Geelhoed J."/>
            <person name="Schramm A."/>
        </authorList>
    </citation>
    <scope>NUCLEOTIDE SEQUENCE [LARGE SCALE GENOMIC DNA]</scope>
    <source>
        <strain evidence="7">GS</strain>
    </source>
</reference>
<evidence type="ECO:0000256" key="1">
    <source>
        <dbReference type="ARBA" id="ARBA00004651"/>
    </source>
</evidence>
<feature type="transmembrane region" description="Helical" evidence="6">
    <location>
        <begin position="296"/>
        <end position="324"/>
    </location>
</feature>
<feature type="transmembrane region" description="Helical" evidence="6">
    <location>
        <begin position="144"/>
        <end position="166"/>
    </location>
</feature>
<dbReference type="GO" id="GO:0005886">
    <property type="term" value="C:plasma membrane"/>
    <property type="evidence" value="ECO:0007669"/>
    <property type="project" value="UniProtKB-SubCell"/>
</dbReference>
<keyword evidence="5 6" id="KW-0472">Membrane</keyword>
<comment type="caution">
    <text evidence="7">The sequence shown here is derived from an EMBL/GenBank/DDBJ whole genome shotgun (WGS) entry which is preliminary data.</text>
</comment>
<gene>
    <name evidence="7" type="ORF">CDV28_12028</name>
</gene>
<dbReference type="PANTHER" id="PTHR30213">
    <property type="entry name" value="INNER MEMBRANE PROTEIN YHJD"/>
    <property type="match status" value="1"/>
</dbReference>
<evidence type="ECO:0000256" key="5">
    <source>
        <dbReference type="ARBA" id="ARBA00023136"/>
    </source>
</evidence>
<dbReference type="AlphaFoldDB" id="A0A521G0Z6"/>
<keyword evidence="8" id="KW-1185">Reference proteome</keyword>